<protein>
    <submittedName>
        <fullName evidence="3">Uncharacterized protein</fullName>
    </submittedName>
</protein>
<evidence type="ECO:0000256" key="1">
    <source>
        <dbReference type="SAM" id="MobiDB-lite"/>
    </source>
</evidence>
<name>A0A915KWT2_ROMCU</name>
<proteinExistence type="predicted"/>
<sequence length="76" mass="7950">MDNKAVKITKKQPSDESKQPVTATVAAAAAEPLFLFTDLAKDAAAKSKSKKRDSKFPSGIGSIDQLIPGRSGVYGA</sequence>
<dbReference type="WBParaSite" id="nRc.2.0.1.t41980-RA">
    <property type="protein sequence ID" value="nRc.2.0.1.t41980-RA"/>
    <property type="gene ID" value="nRc.2.0.1.g41980"/>
</dbReference>
<feature type="region of interest" description="Disordered" evidence="1">
    <location>
        <begin position="1"/>
        <end position="20"/>
    </location>
</feature>
<evidence type="ECO:0000313" key="3">
    <source>
        <dbReference type="WBParaSite" id="nRc.2.0.1.t41980-RA"/>
    </source>
</evidence>
<organism evidence="2 3">
    <name type="scientific">Romanomermis culicivorax</name>
    <name type="common">Nematode worm</name>
    <dbReference type="NCBI Taxonomy" id="13658"/>
    <lineage>
        <taxon>Eukaryota</taxon>
        <taxon>Metazoa</taxon>
        <taxon>Ecdysozoa</taxon>
        <taxon>Nematoda</taxon>
        <taxon>Enoplea</taxon>
        <taxon>Dorylaimia</taxon>
        <taxon>Mermithida</taxon>
        <taxon>Mermithoidea</taxon>
        <taxon>Mermithidae</taxon>
        <taxon>Romanomermis</taxon>
    </lineage>
</organism>
<keyword evidence="2" id="KW-1185">Reference proteome</keyword>
<reference evidence="3" key="1">
    <citation type="submission" date="2022-11" db="UniProtKB">
        <authorList>
            <consortium name="WormBaseParasite"/>
        </authorList>
    </citation>
    <scope>IDENTIFICATION</scope>
</reference>
<dbReference type="Proteomes" id="UP000887565">
    <property type="component" value="Unplaced"/>
</dbReference>
<dbReference type="AlphaFoldDB" id="A0A915KWT2"/>
<evidence type="ECO:0000313" key="2">
    <source>
        <dbReference type="Proteomes" id="UP000887565"/>
    </source>
</evidence>
<accession>A0A915KWT2</accession>